<dbReference type="CDD" id="cd14364">
    <property type="entry name" value="CUE_ASCC2"/>
    <property type="match status" value="1"/>
</dbReference>
<dbReference type="Gene3D" id="1.10.8.10">
    <property type="entry name" value="DNA helicase RuvA subunit, C-terminal domain"/>
    <property type="match status" value="1"/>
</dbReference>
<evidence type="ECO:0000259" key="2">
    <source>
        <dbReference type="PROSITE" id="PS51140"/>
    </source>
</evidence>
<dbReference type="InterPro" id="IPR052586">
    <property type="entry name" value="ASCC2"/>
</dbReference>
<evidence type="ECO:0000256" key="1">
    <source>
        <dbReference type="SAM" id="MobiDB-lite"/>
    </source>
</evidence>
<dbReference type="PANTHER" id="PTHR21494">
    <property type="entry name" value="ACTIVATING SIGNAL COINTEGRATOR 1 COMPLEX SUBUNIT 2 ASC-1 COMPLEX SUBUNIT P100"/>
    <property type="match status" value="1"/>
</dbReference>
<keyword evidence="4" id="KW-1185">Reference proteome</keyword>
<dbReference type="SMART" id="SM00546">
    <property type="entry name" value="CUE"/>
    <property type="match status" value="1"/>
</dbReference>
<feature type="compositionally biased region" description="Basic and acidic residues" evidence="1">
    <location>
        <begin position="735"/>
        <end position="747"/>
    </location>
</feature>
<name>A0A9P6U7J2_9FUNG</name>
<comment type="caution">
    <text evidence="3">The sequence shown here is derived from an EMBL/GenBank/DDBJ whole genome shotgun (WGS) entry which is preliminary data.</text>
</comment>
<evidence type="ECO:0000313" key="4">
    <source>
        <dbReference type="Proteomes" id="UP000807716"/>
    </source>
</evidence>
<gene>
    <name evidence="3" type="ORF">DFQ27_002297</name>
</gene>
<feature type="domain" description="CUE" evidence="2">
    <location>
        <begin position="467"/>
        <end position="510"/>
    </location>
</feature>
<dbReference type="EMBL" id="JAAAJB010000185">
    <property type="protein sequence ID" value="KAG0262501.1"/>
    <property type="molecule type" value="Genomic_DNA"/>
</dbReference>
<dbReference type="Proteomes" id="UP000807716">
    <property type="component" value="Unassembled WGS sequence"/>
</dbReference>
<dbReference type="InterPro" id="IPR009060">
    <property type="entry name" value="UBA-like_sf"/>
</dbReference>
<evidence type="ECO:0000313" key="3">
    <source>
        <dbReference type="EMBL" id="KAG0262501.1"/>
    </source>
</evidence>
<protein>
    <recommendedName>
        <fullName evidence="2">CUE domain-containing protein</fullName>
    </recommendedName>
</protein>
<dbReference type="InterPro" id="IPR003892">
    <property type="entry name" value="CUE"/>
</dbReference>
<sequence>MSNHPPLELLPFVTPATDQTLTELDFSIAVDDWNDSLSRILRYNVAAFWKELAINDTLPTFLNTFLGEYAQFKGDRHDNWVLEASEVVRRVLFIYKRVAETISSEAVQEAMLNLPAASSASDPASILLDRGIVSTPVLLDLASIYGRSDPDMVAFVVNAFLEQIPWLVDDFGASAKTVMQIIRRVQRKFEKGVRSGQGKGKGKGKSVSSGQDDSALYHNLSHEEVQEALQVSHMLHNIVLALDSITGASPRLGVELEKQDSFLQCLSGCYNYTLPVLWKVLTENPAGHEPRTVALLQNLRVRTLSIVSNILDDIYKTVRLGPEPSSDENKAMLTDRVCGIIMDIFDQSPVSDTAVPMVDAPLIVDLELQFEVAQKLKNMIVEMFEGNNDRLHNMVVMLESLRNLNNATISYAEDLSLRKTERLARKLNNIYLNESRENSASTISSTPIVQHQHQHHHPADSEEDYVKRTMLISQLQDLFPDLGDGFLEACLKAFNDDPEAVTMHLLEESLPVDLVLMDRSTPRASFTSVAPMPTMALVPVSVTPAEPANLLSTRRNIFDGDEFDVFAGKDVNRSLMSRKKAVTEADHMLEDKSFVVEHKNAIIQAVENMYDDEYDDTYDSMGINNAGADYRLVDDIDLASDEPNGRQQPGTAPMRLVDPSVEHEEVLINLFTGDKDIFNRTREARKSKKRQELRQLTKMTDEQLEGWAIMFNRNPRKEDLTRKYEFANTFGGNERTLERTEFGTDKRKGGRLPPLEKSQQTSSQQGGQRQGRSSPAPRDGATREGRASPRPSGQGAGSSAGSGAGAGKKHGQPGQQGQQGQQQRQPKQQQQQPRADQADAKSSSSNNNNNNKNNNNPSSSGDRAKNERNKASKANHNRRNAHAKKMASLHP</sequence>
<proteinExistence type="predicted"/>
<dbReference type="GO" id="GO:0043130">
    <property type="term" value="F:ubiquitin binding"/>
    <property type="evidence" value="ECO:0007669"/>
    <property type="project" value="InterPro"/>
</dbReference>
<dbReference type="AlphaFoldDB" id="A0A9P6U7J2"/>
<dbReference type="InterPro" id="IPR041800">
    <property type="entry name" value="ASCC2_CUE"/>
</dbReference>
<feature type="compositionally biased region" description="Low complexity" evidence="1">
    <location>
        <begin position="812"/>
        <end position="860"/>
    </location>
</feature>
<feature type="region of interest" description="Disordered" evidence="1">
    <location>
        <begin position="192"/>
        <end position="211"/>
    </location>
</feature>
<feature type="compositionally biased region" description="Gly residues" evidence="1">
    <location>
        <begin position="794"/>
        <end position="806"/>
    </location>
</feature>
<dbReference type="PANTHER" id="PTHR21494:SF0">
    <property type="entry name" value="ACTIVATING SIGNAL COINTEGRATOR 1 COMPLEX SUBUNIT 2"/>
    <property type="match status" value="1"/>
</dbReference>
<reference evidence="3" key="1">
    <citation type="journal article" date="2020" name="Fungal Divers.">
        <title>Resolving the Mortierellaceae phylogeny through synthesis of multi-gene phylogenetics and phylogenomics.</title>
        <authorList>
            <person name="Vandepol N."/>
            <person name="Liber J."/>
            <person name="Desiro A."/>
            <person name="Na H."/>
            <person name="Kennedy M."/>
            <person name="Barry K."/>
            <person name="Grigoriev I.V."/>
            <person name="Miller A.N."/>
            <person name="O'Donnell K."/>
            <person name="Stajich J.E."/>
            <person name="Bonito G."/>
        </authorList>
    </citation>
    <scope>NUCLEOTIDE SEQUENCE</scope>
    <source>
        <strain evidence="3">BC1065</strain>
    </source>
</reference>
<feature type="compositionally biased region" description="Low complexity" evidence="1">
    <location>
        <begin position="758"/>
        <end position="774"/>
    </location>
</feature>
<dbReference type="Pfam" id="PF02845">
    <property type="entry name" value="CUE"/>
    <property type="match status" value="1"/>
</dbReference>
<dbReference type="SUPFAM" id="SSF46934">
    <property type="entry name" value="UBA-like"/>
    <property type="match status" value="1"/>
</dbReference>
<dbReference type="PROSITE" id="PS51140">
    <property type="entry name" value="CUE"/>
    <property type="match status" value="1"/>
</dbReference>
<accession>A0A9P6U7J2</accession>
<feature type="region of interest" description="Disordered" evidence="1">
    <location>
        <begin position="735"/>
        <end position="891"/>
    </location>
</feature>
<dbReference type="OrthoDB" id="5577209at2759"/>
<organism evidence="3 4">
    <name type="scientific">Actinomortierella ambigua</name>
    <dbReference type="NCBI Taxonomy" id="1343610"/>
    <lineage>
        <taxon>Eukaryota</taxon>
        <taxon>Fungi</taxon>
        <taxon>Fungi incertae sedis</taxon>
        <taxon>Mucoromycota</taxon>
        <taxon>Mortierellomycotina</taxon>
        <taxon>Mortierellomycetes</taxon>
        <taxon>Mortierellales</taxon>
        <taxon>Mortierellaceae</taxon>
        <taxon>Actinomortierella</taxon>
    </lineage>
</organism>
<feature type="compositionally biased region" description="Basic residues" evidence="1">
    <location>
        <begin position="871"/>
        <end position="891"/>
    </location>
</feature>